<evidence type="ECO:0000313" key="1">
    <source>
        <dbReference type="EMBL" id="KKN47023.1"/>
    </source>
</evidence>
<protein>
    <submittedName>
        <fullName evidence="1">Uncharacterized protein</fullName>
    </submittedName>
</protein>
<comment type="caution">
    <text evidence="1">The sequence shown here is derived from an EMBL/GenBank/DDBJ whole genome shotgun (WGS) entry which is preliminary data.</text>
</comment>
<reference evidence="1" key="1">
    <citation type="journal article" date="2015" name="Nature">
        <title>Complex archaea that bridge the gap between prokaryotes and eukaryotes.</title>
        <authorList>
            <person name="Spang A."/>
            <person name="Saw J.H."/>
            <person name="Jorgensen S.L."/>
            <person name="Zaremba-Niedzwiedzka K."/>
            <person name="Martijn J."/>
            <person name="Lind A.E."/>
            <person name="van Eijk R."/>
            <person name="Schleper C."/>
            <person name="Guy L."/>
            <person name="Ettema T.J."/>
        </authorList>
    </citation>
    <scope>NUCLEOTIDE SEQUENCE</scope>
</reference>
<proteinExistence type="predicted"/>
<gene>
    <name evidence="1" type="ORF">LCGC14_0667150</name>
</gene>
<dbReference type="EMBL" id="LAZR01001299">
    <property type="protein sequence ID" value="KKN47023.1"/>
    <property type="molecule type" value="Genomic_DNA"/>
</dbReference>
<dbReference type="AlphaFoldDB" id="A0A0F9U058"/>
<sequence>MTKQEKLREYLSKALGSCASDIRTDDAVAFITKLFKVDETKIRSLLAKHYGQVYYYTDANDYIKIENKDVAKGIADDINGDK</sequence>
<accession>A0A0F9U058</accession>
<name>A0A0F9U058_9ZZZZ</name>
<organism evidence="1">
    <name type="scientific">marine sediment metagenome</name>
    <dbReference type="NCBI Taxonomy" id="412755"/>
    <lineage>
        <taxon>unclassified sequences</taxon>
        <taxon>metagenomes</taxon>
        <taxon>ecological metagenomes</taxon>
    </lineage>
</organism>